<dbReference type="OrthoDB" id="7859107at2"/>
<reference evidence="1 2" key="1">
    <citation type="submission" date="2017-03" db="EMBL/GenBank/DDBJ databases">
        <authorList>
            <person name="Afonso C.L."/>
            <person name="Miller P.J."/>
            <person name="Scott M.A."/>
            <person name="Spackman E."/>
            <person name="Goraichik I."/>
            <person name="Dimitrov K.M."/>
            <person name="Suarez D.L."/>
            <person name="Swayne D.E."/>
        </authorList>
    </citation>
    <scope>NUCLEOTIDE SEQUENCE [LARGE SCALE GENOMIC DNA]</scope>
    <source>
        <strain evidence="1 2">CECT 8110</strain>
    </source>
</reference>
<dbReference type="RefSeq" id="WP_085819093.1">
    <property type="nucleotide sequence ID" value="NZ_FWFU01000005.1"/>
</dbReference>
<name>A0A1X6ZVZ0_9RHOB</name>
<accession>A0A1X6ZVZ0</accession>
<protein>
    <submittedName>
        <fullName evidence="1">Uncharacterized protein</fullName>
    </submittedName>
</protein>
<evidence type="ECO:0000313" key="1">
    <source>
        <dbReference type="EMBL" id="SLN63426.1"/>
    </source>
</evidence>
<dbReference type="AlphaFoldDB" id="A0A1X6ZVZ0"/>
<gene>
    <name evidence="1" type="ORF">ROH8110_03536</name>
</gene>
<proteinExistence type="predicted"/>
<evidence type="ECO:0000313" key="2">
    <source>
        <dbReference type="Proteomes" id="UP000193207"/>
    </source>
</evidence>
<dbReference type="Proteomes" id="UP000193207">
    <property type="component" value="Unassembled WGS sequence"/>
</dbReference>
<sequence>MFVILLILLVGVVIYFLWRHQTTTLTRNCRWRQDRGRGVWRCAYCGAETVGDRAPRDCLRFK</sequence>
<organism evidence="1 2">
    <name type="scientific">Roseovarius halotolerans</name>
    <dbReference type="NCBI Taxonomy" id="505353"/>
    <lineage>
        <taxon>Bacteria</taxon>
        <taxon>Pseudomonadati</taxon>
        <taxon>Pseudomonadota</taxon>
        <taxon>Alphaproteobacteria</taxon>
        <taxon>Rhodobacterales</taxon>
        <taxon>Roseobacteraceae</taxon>
        <taxon>Roseovarius</taxon>
    </lineage>
</organism>
<dbReference type="EMBL" id="FWFU01000005">
    <property type="protein sequence ID" value="SLN63426.1"/>
    <property type="molecule type" value="Genomic_DNA"/>
</dbReference>
<keyword evidence="2" id="KW-1185">Reference proteome</keyword>